<dbReference type="PANTHER" id="PTHR33116:SF79">
    <property type="entry name" value="REVERSE TRANSCRIPTASE DOMAIN, ZINC FINGER, CCHC-TYPE-RELATED"/>
    <property type="match status" value="1"/>
</dbReference>
<dbReference type="Gene3D" id="3.60.10.10">
    <property type="entry name" value="Endonuclease/exonuclease/phosphatase"/>
    <property type="match status" value="1"/>
</dbReference>
<reference evidence="2" key="1">
    <citation type="journal article" date="2022" name="Int. J. Mol. Sci.">
        <title>Draft Genome of Tanacetum Coccineum: Genomic Comparison of Closely Related Tanacetum-Family Plants.</title>
        <authorList>
            <person name="Yamashiro T."/>
            <person name="Shiraishi A."/>
            <person name="Nakayama K."/>
            <person name="Satake H."/>
        </authorList>
    </citation>
    <scope>NUCLEOTIDE SEQUENCE</scope>
</reference>
<reference evidence="2" key="2">
    <citation type="submission" date="2022-01" db="EMBL/GenBank/DDBJ databases">
        <authorList>
            <person name="Yamashiro T."/>
            <person name="Shiraishi A."/>
            <person name="Satake H."/>
            <person name="Nakayama K."/>
        </authorList>
    </citation>
    <scope>NUCLEOTIDE SEQUENCE</scope>
</reference>
<accession>A0ABQ5C688</accession>
<dbReference type="SUPFAM" id="SSF56219">
    <property type="entry name" value="DNase I-like"/>
    <property type="match status" value="1"/>
</dbReference>
<dbReference type="PROSITE" id="PS50878">
    <property type="entry name" value="RT_POL"/>
    <property type="match status" value="1"/>
</dbReference>
<feature type="domain" description="Reverse transcriptase" evidence="1">
    <location>
        <begin position="323"/>
        <end position="608"/>
    </location>
</feature>
<dbReference type="CDD" id="cd01650">
    <property type="entry name" value="RT_nLTR_like"/>
    <property type="match status" value="1"/>
</dbReference>
<organism evidence="2 3">
    <name type="scientific">Tanacetum coccineum</name>
    <dbReference type="NCBI Taxonomy" id="301880"/>
    <lineage>
        <taxon>Eukaryota</taxon>
        <taxon>Viridiplantae</taxon>
        <taxon>Streptophyta</taxon>
        <taxon>Embryophyta</taxon>
        <taxon>Tracheophyta</taxon>
        <taxon>Spermatophyta</taxon>
        <taxon>Magnoliopsida</taxon>
        <taxon>eudicotyledons</taxon>
        <taxon>Gunneridae</taxon>
        <taxon>Pentapetalae</taxon>
        <taxon>asterids</taxon>
        <taxon>campanulids</taxon>
        <taxon>Asterales</taxon>
        <taxon>Asteraceae</taxon>
        <taxon>Asteroideae</taxon>
        <taxon>Anthemideae</taxon>
        <taxon>Anthemidinae</taxon>
        <taxon>Tanacetum</taxon>
    </lineage>
</organism>
<dbReference type="Pfam" id="PF00078">
    <property type="entry name" value="RVT_1"/>
    <property type="match status" value="1"/>
</dbReference>
<evidence type="ECO:0000313" key="2">
    <source>
        <dbReference type="EMBL" id="GJT22626.1"/>
    </source>
</evidence>
<proteinExistence type="predicted"/>
<dbReference type="InterPro" id="IPR036691">
    <property type="entry name" value="Endo/exonu/phosph_ase_sf"/>
</dbReference>
<protein>
    <submittedName>
        <fullName evidence="2">RNA-directed DNA polymerase, eukaryota, reverse transcriptase zinc-binding domain protein</fullName>
    </submittedName>
</protein>
<dbReference type="InterPro" id="IPR026960">
    <property type="entry name" value="RVT-Znf"/>
</dbReference>
<keyword evidence="2" id="KW-0695">RNA-directed DNA polymerase</keyword>
<name>A0ABQ5C688_9ASTR</name>
<dbReference type="Pfam" id="PF13966">
    <property type="entry name" value="zf-RVT"/>
    <property type="match status" value="2"/>
</dbReference>
<keyword evidence="2" id="KW-0808">Transferase</keyword>
<evidence type="ECO:0000313" key="3">
    <source>
        <dbReference type="Proteomes" id="UP001151760"/>
    </source>
</evidence>
<dbReference type="InterPro" id="IPR043502">
    <property type="entry name" value="DNA/RNA_pol_sf"/>
</dbReference>
<keyword evidence="3" id="KW-1185">Reference proteome</keyword>
<dbReference type="SUPFAM" id="SSF56672">
    <property type="entry name" value="DNA/RNA polymerases"/>
    <property type="match status" value="1"/>
</dbReference>
<dbReference type="PANTHER" id="PTHR33116">
    <property type="entry name" value="REVERSE TRANSCRIPTASE ZINC-BINDING DOMAIN-CONTAINING PROTEIN-RELATED-RELATED"/>
    <property type="match status" value="1"/>
</dbReference>
<dbReference type="EMBL" id="BQNB010013984">
    <property type="protein sequence ID" value="GJT22626.1"/>
    <property type="molecule type" value="Genomic_DNA"/>
</dbReference>
<evidence type="ECO:0000259" key="1">
    <source>
        <dbReference type="PROSITE" id="PS50878"/>
    </source>
</evidence>
<comment type="caution">
    <text evidence="2">The sequence shown here is derived from an EMBL/GenBank/DDBJ whole genome shotgun (WGS) entry which is preliminary data.</text>
</comment>
<dbReference type="Proteomes" id="UP001151760">
    <property type="component" value="Unassembled WGS sequence"/>
</dbReference>
<gene>
    <name evidence="2" type="ORF">Tco_0892563</name>
</gene>
<keyword evidence="2" id="KW-0548">Nucleotidyltransferase</keyword>
<dbReference type="InterPro" id="IPR000477">
    <property type="entry name" value="RT_dom"/>
</dbReference>
<sequence length="1193" mass="135816">MGVIGGTTLVSAHGSLKSPLPLWISSRKVGLLGELEGIPFNLYDDLKVDDQVTGIHREEEDVPKTLFEEGEIIKDQSDANNRVTLLEIQEAFFACGIQMLFVLVQSQAKGANVFNSFISNAGLVEVELGGCSFTWCHKTAKKMSKLDRFLVSDNLLHTYPHLSAISLERFLSDHRPILLLEDAWKDSPNNEGNAMLNLMGKFKFLKTKIRIWNKTNMANQKNVKSKLITDLESVEAEIDQGMGNEEIVAKRMNLVKNLQDINNLNSMEMAQKSNVKWPVEETRNFFYSFVHDLQKRNVLGQGICSRAHLHSNFPNRLPLPTIDLEREVIFQSTKSRGQFGIVAHKSHGPDGFPFGANMVKDFRPISLIGSLYKIIAKVLANRLVDKLGSIVNEVQSAFVKDRQILDGPFILDELIQWCKKKRKHLLVFKVDFEKAFDSVRWDFLDDLLFKFGFGGKWRKWIQSCLRSSRGSIILNGSPTEEFQFHKGLKQGDPLSPLLFILVMESLHLSFNRVEEAGLFNGIQLNSSINISHLFYADDAVFVGQWCEKNINTLVHILECFFRASGLRINMSKSKLMGLNVDNGKIKEAALKLGCLTLKPPFTYLGSTVGGSMSRIQAWDGVVERVKSRLSKWKVKMLSIGGRLTLLKSVLGSMAIYQMSIHKAPLGVLRNLESLRSHFFNGCAPNNQKASWVNWKNALASKEKGGLGISSLYALNRGLMFKWYWRFFTKDSSLWSRVIKAIYGDSGGLERNTFATYTSCWSNIVKEVTSLDEKGLNLCNAICFKLGNGEKARFWEDRWLDGMLFKTLFPRLYALELCKDCTVASKICDYTFDSSFRRPPRGGVEQEQFMALLSLVKDIQLVPMEDRWSWSLSSSGEFSVSSVRRLIDDKTLPDATQKTRWVRLVPIKINVHAWKVKSNSLPTRFNISRRGILIDSLKCGTCDMGVETVNHLFFSCTLVRNLVDLIVRWWNVTRVDIDSYSDWELWIQNLRLPIKNKRMLEGVFYIMWVVGIDDTQVVVDVFDPMLMKTYYVAFHTKENMANMMKKLTMIKVTSEILCYGFLSHSLTGNAKYVSAIGRWLPVLWHSNGGTKSHTMSFWRWLYVAKLDSSGSFSVKSSRNFIDDSFLPKMDVPTRWVKSIPIKINIFAWKVYLHKLSTRLNLSLRGLDIPSIICPLCSITVESTSRLFFSCHLAH</sequence>
<dbReference type="GO" id="GO:0003964">
    <property type="term" value="F:RNA-directed DNA polymerase activity"/>
    <property type="evidence" value="ECO:0007669"/>
    <property type="project" value="UniProtKB-KW"/>
</dbReference>